<feature type="domain" description="Hcy-binding" evidence="20">
    <location>
        <begin position="3"/>
        <end position="282"/>
    </location>
</feature>
<evidence type="ECO:0000259" key="22">
    <source>
        <dbReference type="PROSITE" id="PS51332"/>
    </source>
</evidence>
<accession>A0A1H6J3L5</accession>
<dbReference type="Gene3D" id="3.20.20.20">
    <property type="entry name" value="Dihydropteroate synthase-like"/>
    <property type="match status" value="1"/>
</dbReference>
<reference evidence="24 25" key="1">
    <citation type="submission" date="2016-10" db="EMBL/GenBank/DDBJ databases">
        <authorList>
            <person name="de Groot N.N."/>
        </authorList>
    </citation>
    <scope>NUCLEOTIDE SEQUENCE [LARGE SCALE GENOMIC DNA]</scope>
    <source>
        <strain evidence="24 25">YAD2003</strain>
    </source>
</reference>
<dbReference type="InterPro" id="IPR017215">
    <property type="entry name" value="MetH_bac"/>
</dbReference>
<feature type="binding site" evidence="19">
    <location>
        <position position="268"/>
    </location>
    <ligand>
        <name>Zn(2+)</name>
        <dbReference type="ChEBI" id="CHEBI:29105"/>
    </ligand>
</feature>
<dbReference type="SMART" id="SM01018">
    <property type="entry name" value="B12-binding_2"/>
    <property type="match status" value="1"/>
</dbReference>
<organism evidence="24 25">
    <name type="scientific">Ruminococcus flavefaciens</name>
    <dbReference type="NCBI Taxonomy" id="1265"/>
    <lineage>
        <taxon>Bacteria</taxon>
        <taxon>Bacillati</taxon>
        <taxon>Bacillota</taxon>
        <taxon>Clostridia</taxon>
        <taxon>Eubacteriales</taxon>
        <taxon>Oscillospiraceae</taxon>
        <taxon>Ruminococcus</taxon>
    </lineage>
</organism>
<dbReference type="InterPro" id="IPR000489">
    <property type="entry name" value="Pterin-binding_dom"/>
</dbReference>
<dbReference type="PANTHER" id="PTHR45833">
    <property type="entry name" value="METHIONINE SYNTHASE"/>
    <property type="match status" value="1"/>
</dbReference>
<dbReference type="InterPro" id="IPR003759">
    <property type="entry name" value="Cbl-bd_cap"/>
</dbReference>
<evidence type="ECO:0000256" key="11">
    <source>
        <dbReference type="ARBA" id="ARBA00022679"/>
    </source>
</evidence>
<dbReference type="GO" id="GO:0046872">
    <property type="term" value="F:metal ion binding"/>
    <property type="evidence" value="ECO:0007669"/>
    <property type="project" value="UniProtKB-KW"/>
</dbReference>
<evidence type="ECO:0000256" key="14">
    <source>
        <dbReference type="ARBA" id="ARBA00022833"/>
    </source>
</evidence>
<comment type="cofactor">
    <cofactor evidence="3">
        <name>methylcob(III)alamin</name>
        <dbReference type="ChEBI" id="CHEBI:28115"/>
    </cofactor>
</comment>
<dbReference type="InterPro" id="IPR036594">
    <property type="entry name" value="Meth_synthase_dom"/>
</dbReference>
<comment type="cofactor">
    <cofactor evidence="2 19">
        <name>Zn(2+)</name>
        <dbReference type="ChEBI" id="CHEBI:29105"/>
    </cofactor>
</comment>
<feature type="binding site" evidence="19">
    <location>
        <position position="267"/>
    </location>
    <ligand>
        <name>Zn(2+)</name>
        <dbReference type="ChEBI" id="CHEBI:29105"/>
    </ligand>
</feature>
<dbReference type="Proteomes" id="UP000183190">
    <property type="component" value="Unassembled WGS sequence"/>
</dbReference>
<dbReference type="AlphaFoldDB" id="A0A1H6J3L5"/>
<dbReference type="GO" id="GO:0032259">
    <property type="term" value="P:methylation"/>
    <property type="evidence" value="ECO:0007669"/>
    <property type="project" value="UniProtKB-KW"/>
</dbReference>
<dbReference type="InterPro" id="IPR006158">
    <property type="entry name" value="Cobalamin-bd"/>
</dbReference>
<dbReference type="GO" id="GO:0008705">
    <property type="term" value="F:methionine synthase activity"/>
    <property type="evidence" value="ECO:0007669"/>
    <property type="project" value="UniProtKB-EC"/>
</dbReference>
<evidence type="ECO:0000313" key="24">
    <source>
        <dbReference type="EMBL" id="SEH56486.1"/>
    </source>
</evidence>
<evidence type="ECO:0000256" key="4">
    <source>
        <dbReference type="ARBA" id="ARBA00005178"/>
    </source>
</evidence>
<name>A0A1H6J3L5_RUMFL</name>
<comment type="function">
    <text evidence="17">Catalyzes the transfer of a methyl group from methyl-cobalamin to homocysteine, yielding enzyme-bound cob(I)alamin and methionine. Subsequently, remethylates the cofactor using methyltetrahydrofolate.</text>
</comment>
<protein>
    <recommendedName>
        <fullName evidence="7">Methionine synthase</fullName>
        <ecNumber evidence="6">2.1.1.13</ecNumber>
    </recommendedName>
    <alternativeName>
        <fullName evidence="18">5-methyltetrahydrofolate--homocysteine methyltransferase</fullName>
    </alternativeName>
</protein>
<feature type="domain" description="B12-binding N-terminal" evidence="23">
    <location>
        <begin position="575"/>
        <end position="668"/>
    </location>
</feature>
<dbReference type="Gene3D" id="3.20.20.330">
    <property type="entry name" value="Homocysteine-binding-like domain"/>
    <property type="match status" value="1"/>
</dbReference>
<evidence type="ECO:0000259" key="21">
    <source>
        <dbReference type="PROSITE" id="PS50972"/>
    </source>
</evidence>
<dbReference type="EC" id="2.1.1.13" evidence="6"/>
<dbReference type="InterPro" id="IPR050554">
    <property type="entry name" value="Met_Synthase/Corrinoid"/>
</dbReference>
<keyword evidence="11 19" id="KW-0808">Transferase</keyword>
<keyword evidence="15" id="KW-0486">Methionine biosynthesis</keyword>
<dbReference type="PANTHER" id="PTHR45833:SF1">
    <property type="entry name" value="METHIONINE SYNTHASE"/>
    <property type="match status" value="1"/>
</dbReference>
<keyword evidence="14 19" id="KW-0862">Zinc</keyword>
<sequence>MSDKFFSLLENNSFVFLDGGMGTMLQAHGIKTEHVPELLNITDPEAIMKIHRLYVESGADVIYANTFGANRFKLAKSGHTVEEVVSAGVVNAKKAASGKALVALDLGPIGQLLEPAGTLKFEEAYDVYKELVLAGREADVIVIETMTDLYEVKAAVLAAKENSDKPILVTMTFEENMRTFTGVSPECMVAVLEGLGADAIGVNCSLGPEELFPVLDRICSLTTLPVIAKPNAGLPDPVTNEYNVDPDDFAASAVKLANAGVTVFGGCCGTTPQHISAMIDALSGMERQTRKIVRASIACSAVNCVNINQPRVIGERINPTGKKRFKEALLAHDVDYILGQAVEQIHAGAEILDVNVGLPGIDEKEMMVTAVKAIQSICDTPLQLDSTIPEVLEAGLRVYNGKPIVNSVNGEDDSLEAILPLVKKYGASVVGLALDKGGIPKTADGRFAIAEKILHRAMEYGIPKEDVFIDCLTLTASAEQDGVMETLNALHRVKTELGLNTVLGVSNISFGLPNRELITRTFLTMALHSGLTLPIINPNIEGIIGAVRAYRLLAGIDRNSADFISIYAQDDNAPKAPAPAQDKGSPDIMYAVENGLKNNAVKAAEELMNTVDPMEIINSYLIPALDNAGAKFEKGKIFLPQLILTAEAAQACFEVIKTKLSAANSESVSKGKVVLATVHGDIHDIGKNIVKVLLDSYGFTVIDLGKDVPPETIVNAAIENKVSLVGLSALMTTTLGAMAETIKQLNEKYPECKTVVGGAVLTASYAEQIHADFYAKDAKQTVDIASKVYNA</sequence>
<dbReference type="SUPFAM" id="SSF82282">
    <property type="entry name" value="Homocysteine S-methyltransferase"/>
    <property type="match status" value="1"/>
</dbReference>
<dbReference type="Gene3D" id="1.10.1240.10">
    <property type="entry name" value="Methionine synthase domain"/>
    <property type="match status" value="1"/>
</dbReference>
<feature type="domain" description="B12-binding" evidence="22">
    <location>
        <begin position="670"/>
        <end position="791"/>
    </location>
</feature>
<evidence type="ECO:0000256" key="1">
    <source>
        <dbReference type="ARBA" id="ARBA00001700"/>
    </source>
</evidence>
<dbReference type="GO" id="GO:0046653">
    <property type="term" value="P:tetrahydrofolate metabolic process"/>
    <property type="evidence" value="ECO:0007669"/>
    <property type="project" value="TreeGrafter"/>
</dbReference>
<dbReference type="UniPathway" id="UPA00051">
    <property type="reaction ID" value="UER00081"/>
</dbReference>
<keyword evidence="8 19" id="KW-0489">Methyltransferase</keyword>
<gene>
    <name evidence="24" type="ORF">SAMN02910265_01484</name>
</gene>
<keyword evidence="16" id="KW-0170">Cobalt</keyword>
<comment type="catalytic activity">
    <reaction evidence="1">
        <text>(6S)-5-methyl-5,6,7,8-tetrahydrofolate + L-homocysteine = (6S)-5,6,7,8-tetrahydrofolate + L-methionine</text>
        <dbReference type="Rhea" id="RHEA:11172"/>
        <dbReference type="ChEBI" id="CHEBI:18608"/>
        <dbReference type="ChEBI" id="CHEBI:57453"/>
        <dbReference type="ChEBI" id="CHEBI:57844"/>
        <dbReference type="ChEBI" id="CHEBI:58199"/>
        <dbReference type="EC" id="2.1.1.13"/>
    </reaction>
</comment>
<dbReference type="PIRSF" id="PIRSF037472">
    <property type="entry name" value="DHPS_mtfrase"/>
    <property type="match status" value="1"/>
</dbReference>
<dbReference type="SUPFAM" id="SSF47644">
    <property type="entry name" value="Methionine synthase domain"/>
    <property type="match status" value="1"/>
</dbReference>
<evidence type="ECO:0000256" key="5">
    <source>
        <dbReference type="ARBA" id="ARBA00010398"/>
    </source>
</evidence>
<comment type="similarity">
    <text evidence="5">Belongs to the vitamin-B12 dependent methionine synthase family.</text>
</comment>
<dbReference type="EMBL" id="FNWV01000004">
    <property type="protein sequence ID" value="SEH56486.1"/>
    <property type="molecule type" value="Genomic_DNA"/>
</dbReference>
<evidence type="ECO:0000256" key="7">
    <source>
        <dbReference type="ARBA" id="ARBA00013998"/>
    </source>
</evidence>
<dbReference type="InterPro" id="IPR011005">
    <property type="entry name" value="Dihydropteroate_synth-like_sf"/>
</dbReference>
<evidence type="ECO:0000256" key="9">
    <source>
        <dbReference type="ARBA" id="ARBA00022605"/>
    </source>
</evidence>
<evidence type="ECO:0000313" key="25">
    <source>
        <dbReference type="Proteomes" id="UP000183190"/>
    </source>
</evidence>
<dbReference type="GO" id="GO:0005829">
    <property type="term" value="C:cytosol"/>
    <property type="evidence" value="ECO:0007669"/>
    <property type="project" value="TreeGrafter"/>
</dbReference>
<dbReference type="Pfam" id="PF00809">
    <property type="entry name" value="Pterin_bind"/>
    <property type="match status" value="1"/>
</dbReference>
<evidence type="ECO:0000256" key="10">
    <source>
        <dbReference type="ARBA" id="ARBA00022628"/>
    </source>
</evidence>
<dbReference type="SUPFAM" id="SSF51717">
    <property type="entry name" value="Dihydropteroate synthetase-like"/>
    <property type="match status" value="1"/>
</dbReference>
<evidence type="ECO:0000256" key="12">
    <source>
        <dbReference type="ARBA" id="ARBA00022691"/>
    </source>
</evidence>
<feature type="binding site" evidence="19">
    <location>
        <position position="204"/>
    </location>
    <ligand>
        <name>Zn(2+)</name>
        <dbReference type="ChEBI" id="CHEBI:29105"/>
    </ligand>
</feature>
<evidence type="ECO:0000256" key="8">
    <source>
        <dbReference type="ARBA" id="ARBA00022603"/>
    </source>
</evidence>
<evidence type="ECO:0000256" key="13">
    <source>
        <dbReference type="ARBA" id="ARBA00022723"/>
    </source>
</evidence>
<dbReference type="GO" id="GO:0031419">
    <property type="term" value="F:cobalamin binding"/>
    <property type="evidence" value="ECO:0007669"/>
    <property type="project" value="UniProtKB-KW"/>
</dbReference>
<evidence type="ECO:0000256" key="18">
    <source>
        <dbReference type="ARBA" id="ARBA00031040"/>
    </source>
</evidence>
<evidence type="ECO:0000256" key="2">
    <source>
        <dbReference type="ARBA" id="ARBA00001947"/>
    </source>
</evidence>
<evidence type="ECO:0000256" key="17">
    <source>
        <dbReference type="ARBA" id="ARBA00025552"/>
    </source>
</evidence>
<evidence type="ECO:0000256" key="19">
    <source>
        <dbReference type="PROSITE-ProRule" id="PRU00333"/>
    </source>
</evidence>
<evidence type="ECO:0000256" key="16">
    <source>
        <dbReference type="ARBA" id="ARBA00023285"/>
    </source>
</evidence>
<dbReference type="InterPro" id="IPR003726">
    <property type="entry name" value="HCY_dom"/>
</dbReference>
<dbReference type="InterPro" id="IPR036724">
    <property type="entry name" value="Cobalamin-bd_sf"/>
</dbReference>
<keyword evidence="9" id="KW-0028">Amino-acid biosynthesis</keyword>
<dbReference type="Pfam" id="PF02607">
    <property type="entry name" value="B12-binding_2"/>
    <property type="match status" value="1"/>
</dbReference>
<dbReference type="InterPro" id="IPR036589">
    <property type="entry name" value="HCY_dom_sf"/>
</dbReference>
<dbReference type="SUPFAM" id="SSF52242">
    <property type="entry name" value="Cobalamin (vitamin B12)-binding domain"/>
    <property type="match status" value="1"/>
</dbReference>
<dbReference type="Pfam" id="PF02310">
    <property type="entry name" value="B12-binding"/>
    <property type="match status" value="1"/>
</dbReference>
<dbReference type="Pfam" id="PF02574">
    <property type="entry name" value="S-methyl_trans"/>
    <property type="match status" value="1"/>
</dbReference>
<evidence type="ECO:0000259" key="23">
    <source>
        <dbReference type="PROSITE" id="PS51337"/>
    </source>
</evidence>
<dbReference type="PROSITE" id="PS50972">
    <property type="entry name" value="PTERIN_BINDING"/>
    <property type="match status" value="1"/>
</dbReference>
<evidence type="ECO:0000259" key="20">
    <source>
        <dbReference type="PROSITE" id="PS50970"/>
    </source>
</evidence>
<dbReference type="PROSITE" id="PS51332">
    <property type="entry name" value="B12_BINDING"/>
    <property type="match status" value="1"/>
</dbReference>
<proteinExistence type="inferred from homology"/>
<dbReference type="Gene3D" id="3.40.50.280">
    <property type="entry name" value="Cobalamin-binding domain"/>
    <property type="match status" value="1"/>
</dbReference>
<keyword evidence="13 19" id="KW-0479">Metal-binding</keyword>
<feature type="domain" description="Pterin-binding" evidence="21">
    <location>
        <begin position="310"/>
        <end position="565"/>
    </location>
</feature>
<evidence type="ECO:0000256" key="15">
    <source>
        <dbReference type="ARBA" id="ARBA00023167"/>
    </source>
</evidence>
<dbReference type="GO" id="GO:0050667">
    <property type="term" value="P:homocysteine metabolic process"/>
    <property type="evidence" value="ECO:0007669"/>
    <property type="project" value="TreeGrafter"/>
</dbReference>
<comment type="pathway">
    <text evidence="4">Amino-acid biosynthesis; L-methionine biosynthesis via de novo pathway; L-methionine from L-homocysteine (MetH route): step 1/1.</text>
</comment>
<dbReference type="PROSITE" id="PS50970">
    <property type="entry name" value="HCY"/>
    <property type="match status" value="1"/>
</dbReference>
<dbReference type="OrthoDB" id="9803687at2"/>
<keyword evidence="10" id="KW-0846">Cobalamin</keyword>
<evidence type="ECO:0000256" key="6">
    <source>
        <dbReference type="ARBA" id="ARBA00012032"/>
    </source>
</evidence>
<dbReference type="NCBIfam" id="NF005719">
    <property type="entry name" value="PRK07535.1"/>
    <property type="match status" value="1"/>
</dbReference>
<dbReference type="RefSeq" id="WP_074715933.1">
    <property type="nucleotide sequence ID" value="NZ_FNWV01000004.1"/>
</dbReference>
<evidence type="ECO:0000256" key="3">
    <source>
        <dbReference type="ARBA" id="ARBA00001956"/>
    </source>
</evidence>
<dbReference type="PROSITE" id="PS51337">
    <property type="entry name" value="B12_BINDING_NTER"/>
    <property type="match status" value="1"/>
</dbReference>
<keyword evidence="12" id="KW-0949">S-adenosyl-L-methionine</keyword>